<dbReference type="Pfam" id="PF13205">
    <property type="entry name" value="Big_5"/>
    <property type="match status" value="1"/>
</dbReference>
<proteinExistence type="predicted"/>
<organism evidence="4">
    <name type="scientific">candidate division WOR-3 bacterium</name>
    <dbReference type="NCBI Taxonomy" id="2052148"/>
    <lineage>
        <taxon>Bacteria</taxon>
        <taxon>Bacteria division WOR-3</taxon>
    </lineage>
</organism>
<evidence type="ECO:0000313" key="4">
    <source>
        <dbReference type="EMBL" id="HGW91495.1"/>
    </source>
</evidence>
<dbReference type="Gene3D" id="2.60.40.1220">
    <property type="match status" value="1"/>
</dbReference>
<name>A0A7C4U7Y1_UNCW3</name>
<dbReference type="Gene3D" id="2.60.40.4070">
    <property type="match status" value="1"/>
</dbReference>
<protein>
    <submittedName>
        <fullName evidence="4">T9SS type A sorting domain-containing protein</fullName>
    </submittedName>
</protein>
<dbReference type="Gene3D" id="2.60.120.200">
    <property type="match status" value="1"/>
</dbReference>
<feature type="domain" description="SbsA Ig-like" evidence="2">
    <location>
        <begin position="218"/>
        <end position="330"/>
    </location>
</feature>
<gene>
    <name evidence="4" type="ORF">ENV67_03010</name>
</gene>
<evidence type="ECO:0000259" key="2">
    <source>
        <dbReference type="Pfam" id="PF13205"/>
    </source>
</evidence>
<evidence type="ECO:0000256" key="1">
    <source>
        <dbReference type="ARBA" id="ARBA00022729"/>
    </source>
</evidence>
<dbReference type="NCBIfam" id="TIGR04183">
    <property type="entry name" value="Por_Secre_tail"/>
    <property type="match status" value="1"/>
</dbReference>
<dbReference type="InterPro" id="IPR014755">
    <property type="entry name" value="Cu-Rt/internalin_Ig-like"/>
</dbReference>
<dbReference type="InterPro" id="IPR026444">
    <property type="entry name" value="Secre_tail"/>
</dbReference>
<feature type="domain" description="FlgD/Vpr Ig-like" evidence="3">
    <location>
        <begin position="902"/>
        <end position="966"/>
    </location>
</feature>
<dbReference type="SUPFAM" id="SSF52317">
    <property type="entry name" value="Class I glutamine amidotransferase-like"/>
    <property type="match status" value="1"/>
</dbReference>
<dbReference type="InterPro" id="IPR029062">
    <property type="entry name" value="Class_I_gatase-like"/>
</dbReference>
<dbReference type="InterPro" id="IPR025965">
    <property type="entry name" value="FlgD/Vpr_Ig-like"/>
</dbReference>
<dbReference type="AlphaFoldDB" id="A0A7C4U7Y1"/>
<keyword evidence="1" id="KW-0732">Signal</keyword>
<sequence>MCKRLLSCFFIILLSLTGFGNNLTGLRELPVIYNHSGEKSITLTAKAGWIEICHQDFEGDYTGWNYVDGNSDGIHWLVGTTTDLPPYTPPNYGTRYAFYSDDDAGHGVVNTNEEWISPAFSIFPGSDSLKLIYGYGFYRFEAGEIFRTDVRFFSSGVWGPWATIQTYTASGSGTETIDLTPNLPADSVQVRWVYNDEASSSHWGFACGVDNVIISAKAGPSITAVTPANGSTDVPNDASITAKFDSPMKPSTINSDNVYLRIFTPGPGGGAYSRKISGTVSYNPDDSTVTFIPTGLFLADSQRYYMTISGNVQDTNGVPMVSDYTWSWTTVKNPHSPDAPYISNVRMKDGLKGWRIHSVQGTAASNPNTIEIIDDGGNYRVHIVRDNTGGDGGVLGIYQEINSNVGPVSYLYLSADINIVSGIPDKGCKIMVHTNKGDWSRTITTTGWQRVRSSNLIEALNLTPNDTIYYVWIGSDLWYWGFEIYVDNVTLSFIKDGHCRVLLLNNEGDFTELRNGLMEFGDVESVNYFNGHDSVPTVSELMNYDAVIVNDGAYEWVNNIAIGDTLMAFVDRGGGIVMGGICWDPQPGGTYGSGGLNGGIMDPSYNPYTKGTGSMNETWTLGWYDPYHPIMWDVASFAGWVVDSVTLSPWADTVAKFSGRNSGIATLQHLVGIPSYWGRQLLPYYPSGDFYELIHNAVNWSIHPFINGDFSLGKLGWTFKEGHNPPNPAANFEIYLTGGTPERALRIYRSSTSDGGYGEMSQLYKEDVSGWTNVTLSFWVRIDNQELTGDLAQYKEYPARVRVRYETSSGDTASYWKYFYLSASNVDPGAEQLSQGVWYLRQYDLRTAKLDIRKILGIYLSSAGWGFDASFGDVEIVNSPVGVEENTINKITMEVRKSVFGDEGEIRYTIPRDGEVRINVLNITGQVVKELVNGRMNKGSYRVVWDGKDNGGKELPKGVYFVRMESGKEVISKKILFVK</sequence>
<dbReference type="EMBL" id="DTHG01000037">
    <property type="protein sequence ID" value="HGW91495.1"/>
    <property type="molecule type" value="Genomic_DNA"/>
</dbReference>
<dbReference type="InterPro" id="IPR032812">
    <property type="entry name" value="SbsA_Ig"/>
</dbReference>
<evidence type="ECO:0000259" key="3">
    <source>
        <dbReference type="Pfam" id="PF13860"/>
    </source>
</evidence>
<dbReference type="Pfam" id="PF13860">
    <property type="entry name" value="FlgD_ig"/>
    <property type="match status" value="1"/>
</dbReference>
<comment type="caution">
    <text evidence="4">The sequence shown here is derived from an EMBL/GenBank/DDBJ whole genome shotgun (WGS) entry which is preliminary data.</text>
</comment>
<accession>A0A7C4U7Y1</accession>
<reference evidence="4" key="1">
    <citation type="journal article" date="2020" name="mSystems">
        <title>Genome- and Community-Level Interaction Insights into Carbon Utilization and Element Cycling Functions of Hydrothermarchaeota in Hydrothermal Sediment.</title>
        <authorList>
            <person name="Zhou Z."/>
            <person name="Liu Y."/>
            <person name="Xu W."/>
            <person name="Pan J."/>
            <person name="Luo Z.H."/>
            <person name="Li M."/>
        </authorList>
    </citation>
    <scope>NUCLEOTIDE SEQUENCE [LARGE SCALE GENOMIC DNA]</scope>
    <source>
        <strain evidence="4">SpSt-780</strain>
    </source>
</reference>